<dbReference type="GO" id="GO:0001401">
    <property type="term" value="C:SAM complex"/>
    <property type="evidence" value="ECO:0007669"/>
    <property type="project" value="TreeGrafter"/>
</dbReference>
<dbReference type="InterPro" id="IPR027539">
    <property type="entry name" value="Mdm10"/>
</dbReference>
<comment type="similarity">
    <text evidence="6">Belongs to the MDM10 family.</text>
</comment>
<dbReference type="AlphaFoldDB" id="A0A0U1LNJ6"/>
<keyword evidence="2 6" id="KW-0812">Transmembrane</keyword>
<dbReference type="OMA" id="VPGYRQI"/>
<dbReference type="OrthoDB" id="2103793at2759"/>
<evidence type="ECO:0000256" key="3">
    <source>
        <dbReference type="ARBA" id="ARBA00022787"/>
    </source>
</evidence>
<evidence type="ECO:0000256" key="6">
    <source>
        <dbReference type="HAMAP-Rule" id="MF_03102"/>
    </source>
</evidence>
<dbReference type="GO" id="GO:0070096">
    <property type="term" value="P:mitochondrial outer membrane translocase complex assembly"/>
    <property type="evidence" value="ECO:0007669"/>
    <property type="project" value="UniProtKB-UniRule"/>
</dbReference>
<dbReference type="Pfam" id="PF12519">
    <property type="entry name" value="MDM10"/>
    <property type="match status" value="2"/>
</dbReference>
<evidence type="ECO:0000313" key="8">
    <source>
        <dbReference type="EMBL" id="CRG84445.1"/>
    </source>
</evidence>
<protein>
    <recommendedName>
        <fullName evidence="6">Mitochondrial distribution and morphology protein 10</fullName>
    </recommendedName>
    <alternativeName>
        <fullName evidence="6">Mitochondrial inheritance component MDM10</fullName>
    </alternativeName>
</protein>
<evidence type="ECO:0000256" key="7">
    <source>
        <dbReference type="SAM" id="MobiDB-lite"/>
    </source>
</evidence>
<dbReference type="PANTHER" id="PTHR28035:SF1">
    <property type="entry name" value="MITOCHONDRIAL DISTRIBUTION AND MORPHOLOGY PROTEIN 10"/>
    <property type="match status" value="1"/>
</dbReference>
<sequence>MLEFMDYIQLAFGEATRWNRDNSYSSLTATAESLLDFHVPERLQVHLSSLSTPHFATAYTLGTVGVIDGSVSYLFSTVPLNSTPSQSGLIPLRKLVQGYRQIEVPVPPIRNWGWDAIPSHATLSNSQIAQHDVVRKATLLHATLHLPPPTTLTALFMRRLSPTTQITAALVSTQGPPLVKSAPQAALLTQLSHDTGNFSNEYLFSTDNALFGWRGLWNFGLDPTPGKQLTDKLSLLSAGAEAYYSPISSLVGLSTGLKFTTLPAAIKSSGAGNTGPVSSFPYTLTLTLTPLTGSLSTTYSVRASPNLTFSSRFGFNVYSWESEMVAGCEVWRKSARTPQDDGLDWARRKMGIPEINKPLDRSPPSSIGPRDANREEEEGDSVVKVRVDQSWNVRVLWEGRVKSLLVTAGVSLGPGTFSSLASGPSSPTETSSSPTLAESSQSAGGGAAPSSKPSYWRGVGVSVLYSS</sequence>
<comment type="subcellular location">
    <subcellularLocation>
        <location evidence="6">Mitochondrion outer membrane</location>
        <topology evidence="6">Multi-pass membrane protein</topology>
    </subcellularLocation>
    <text evidence="6">The ERMES/MDM complex localizes to a few discrete foci (around 10 per single cell), that represent mitochondria-endoplasmic reticulum junctions. These foci are often found next to mtDNA nucleoids.</text>
</comment>
<gene>
    <name evidence="6" type="primary">MDM10</name>
    <name evidence="8" type="ORF">PISL3812_01731</name>
</gene>
<keyword evidence="1 6" id="KW-1134">Transmembrane beta strand</keyword>
<feature type="region of interest" description="Disordered" evidence="7">
    <location>
        <begin position="416"/>
        <end position="454"/>
    </location>
</feature>
<dbReference type="STRING" id="28573.A0A0U1LNJ6"/>
<dbReference type="HAMAP" id="MF_03102">
    <property type="entry name" value="Mdm10"/>
    <property type="match status" value="1"/>
</dbReference>
<evidence type="ECO:0000256" key="1">
    <source>
        <dbReference type="ARBA" id="ARBA00022452"/>
    </source>
</evidence>
<evidence type="ECO:0000256" key="4">
    <source>
        <dbReference type="ARBA" id="ARBA00023128"/>
    </source>
</evidence>
<reference evidence="8 9" key="1">
    <citation type="submission" date="2015-04" db="EMBL/GenBank/DDBJ databases">
        <authorList>
            <person name="Syromyatnikov M.Y."/>
            <person name="Popov V.N."/>
        </authorList>
    </citation>
    <scope>NUCLEOTIDE SEQUENCE [LARGE SCALE GENOMIC DNA]</scope>
    <source>
        <strain evidence="8">WF-38-12</strain>
    </source>
</reference>
<dbReference type="PANTHER" id="PTHR28035">
    <property type="entry name" value="MITOCHONDRIAL DISTRIBUTION AND MORPHOLOGY PROTEIN 10"/>
    <property type="match status" value="1"/>
</dbReference>
<evidence type="ECO:0000313" key="9">
    <source>
        <dbReference type="Proteomes" id="UP000054383"/>
    </source>
</evidence>
<evidence type="ECO:0000256" key="2">
    <source>
        <dbReference type="ARBA" id="ARBA00022692"/>
    </source>
</evidence>
<keyword evidence="3 6" id="KW-1000">Mitochondrion outer membrane</keyword>
<proteinExistence type="inferred from homology"/>
<dbReference type="GO" id="GO:0051654">
    <property type="term" value="P:establishment of mitochondrion localization"/>
    <property type="evidence" value="ECO:0007669"/>
    <property type="project" value="TreeGrafter"/>
</dbReference>
<dbReference type="GO" id="GO:0015914">
    <property type="term" value="P:phospholipid transport"/>
    <property type="evidence" value="ECO:0007669"/>
    <property type="project" value="TreeGrafter"/>
</dbReference>
<evidence type="ECO:0000256" key="5">
    <source>
        <dbReference type="ARBA" id="ARBA00023136"/>
    </source>
</evidence>
<dbReference type="GO" id="GO:0032865">
    <property type="term" value="C:ERMES complex"/>
    <property type="evidence" value="ECO:0007669"/>
    <property type="project" value="UniProtKB-UniRule"/>
</dbReference>
<dbReference type="EMBL" id="CVMT01000001">
    <property type="protein sequence ID" value="CRG84445.1"/>
    <property type="molecule type" value="Genomic_DNA"/>
</dbReference>
<dbReference type="GO" id="GO:0045040">
    <property type="term" value="P:protein insertion into mitochondrial outer membrane"/>
    <property type="evidence" value="ECO:0007669"/>
    <property type="project" value="UniProtKB-UniRule"/>
</dbReference>
<comment type="subunit">
    <text evidence="6">Component of the ER-mitochondria encounter structure (ERMES) or MDM complex, composed of MMM1, MDM10, MDM12 and MDM34. Associates with the mitochondrial outer membrane sorting assembly machinery SAM(core) complex.</text>
</comment>
<keyword evidence="9" id="KW-1185">Reference proteome</keyword>
<comment type="function">
    <text evidence="6">Component of the ERMES/MDM complex, which serves as a molecular tether to connect the endoplasmic reticulum and mitochondria. Components of this complex are involved in the control of mitochondrial shape and protein biogenesis and may function in phospholipid exchange. MDM10 is involved in the late assembly steps of the general translocase of the mitochondrial outer membrane (TOM complex). Functions in the TOM40-specific route of the assembly of outer membrane beta-barrel proteins, including the association of TOM40 with the receptor TOM22 and small TOM proteins. Can associate with the SAM(core) complex as well as the MDM12-MMM1 complex, both involved in late steps of the major beta-barrel assembly pathway, that is responsible for biogenesis of all outer membrane beta-barrel proteins. May act as a switch that shuttles between both complexes and channels precursor proteins into the TOM40-specific pathway. Plays a role in mitochondrial morphology and in the inheritance of mitochondria.</text>
</comment>
<keyword evidence="4 6" id="KW-0496">Mitochondrion</keyword>
<feature type="compositionally biased region" description="Low complexity" evidence="7">
    <location>
        <begin position="421"/>
        <end position="454"/>
    </location>
</feature>
<dbReference type="GO" id="GO:1990456">
    <property type="term" value="P:mitochondrion-endoplasmic reticulum membrane tethering"/>
    <property type="evidence" value="ECO:0007669"/>
    <property type="project" value="UniProtKB-UniRule"/>
</dbReference>
<name>A0A0U1LNJ6_TALIS</name>
<keyword evidence="5 6" id="KW-0472">Membrane</keyword>
<dbReference type="Proteomes" id="UP000054383">
    <property type="component" value="Unassembled WGS sequence"/>
</dbReference>
<accession>A0A0U1LNJ6</accession>
<comment type="domain">
    <text evidence="6">Lacks alpha-helical transmembrane segments, suggesting that it resides in the membrane via beta-sheet conformations similar to those predicted for other outer membrane proteins and porin.</text>
</comment>
<feature type="region of interest" description="Disordered" evidence="7">
    <location>
        <begin position="352"/>
        <end position="381"/>
    </location>
</feature>
<organism evidence="8 9">
    <name type="scientific">Talaromyces islandicus</name>
    <name type="common">Penicillium islandicum</name>
    <dbReference type="NCBI Taxonomy" id="28573"/>
    <lineage>
        <taxon>Eukaryota</taxon>
        <taxon>Fungi</taxon>
        <taxon>Dikarya</taxon>
        <taxon>Ascomycota</taxon>
        <taxon>Pezizomycotina</taxon>
        <taxon>Eurotiomycetes</taxon>
        <taxon>Eurotiomycetidae</taxon>
        <taxon>Eurotiales</taxon>
        <taxon>Trichocomaceae</taxon>
        <taxon>Talaromyces</taxon>
        <taxon>Talaromyces sect. Islandici</taxon>
    </lineage>
</organism>